<dbReference type="InterPro" id="IPR036396">
    <property type="entry name" value="Cyt_P450_sf"/>
</dbReference>
<sequence>MAELIIFDFQNCSILFLTLLCLFSTLFLFAFFFKKPTNSSDLPLSPPSLPIIGHLHLLLTAPIHKCFQNISSKYGPFLNLRIFYVPVVLVSSASMANEIVKAHDMNISFRGAIAIEECLVFGSFGFLRAPYGSYWRFIKKIITTKGIGPQALERSHGVRIVELERFYRNLLDKTEKGQGVEIGEEAMRLVNNTLGKLSMGSSFSVEEDDGAKVSEFTVKLAALSRMFFVAQIFNKPLEKLGISLLKWYIMAVSHRFEELVERILGRYEEKMNEHQGTMFMDALMAAYRDENAEYKITRKHIKALFAILERWRKEIDSVVGKTRLLQETDLPKLPYLQAVVKETLRLHPVAPVLSREFEKDCKIGDFYIPQGTTLVINAYAVMRDPDTWEDPNEFKSERFLASSRSEGQEGERREKSLKYLLFGLEPQLDALAGKSKEIEVSMEEASRLRFFSALAYPLKCTPRIINHLPSDMQIPSS</sequence>
<evidence type="ECO:0000256" key="3">
    <source>
        <dbReference type="ARBA" id="ARBA00010617"/>
    </source>
</evidence>
<evidence type="ECO:0000256" key="4">
    <source>
        <dbReference type="ARBA" id="ARBA00022617"/>
    </source>
</evidence>
<evidence type="ECO:0000313" key="12">
    <source>
        <dbReference type="EMBL" id="CAH2079333.1"/>
    </source>
</evidence>
<comment type="cofactor">
    <cofactor evidence="1">
        <name>heme</name>
        <dbReference type="ChEBI" id="CHEBI:30413"/>
    </cofactor>
</comment>
<gene>
    <name evidence="12" type="ORF">TAV2_LOCUS25923</name>
</gene>
<organism evidence="12 13">
    <name type="scientific">Thlaspi arvense</name>
    <name type="common">Field penny-cress</name>
    <dbReference type="NCBI Taxonomy" id="13288"/>
    <lineage>
        <taxon>Eukaryota</taxon>
        <taxon>Viridiplantae</taxon>
        <taxon>Streptophyta</taxon>
        <taxon>Embryophyta</taxon>
        <taxon>Tracheophyta</taxon>
        <taxon>Spermatophyta</taxon>
        <taxon>Magnoliopsida</taxon>
        <taxon>eudicotyledons</taxon>
        <taxon>Gunneridae</taxon>
        <taxon>Pentapetalae</taxon>
        <taxon>rosids</taxon>
        <taxon>malvids</taxon>
        <taxon>Brassicales</taxon>
        <taxon>Brassicaceae</taxon>
        <taxon>Thlaspideae</taxon>
        <taxon>Thlaspi</taxon>
    </lineage>
</organism>
<feature type="transmembrane region" description="Helical" evidence="11">
    <location>
        <begin position="12"/>
        <end position="33"/>
    </location>
</feature>
<protein>
    <recommendedName>
        <fullName evidence="14">Cytochrome P450</fullName>
    </recommendedName>
</protein>
<name>A0AAU9T8A8_THLAR</name>
<evidence type="ECO:0008006" key="14">
    <source>
        <dbReference type="Google" id="ProtNLM"/>
    </source>
</evidence>
<keyword evidence="4" id="KW-0349">Heme</keyword>
<dbReference type="InterPro" id="IPR002401">
    <property type="entry name" value="Cyt_P450_E_grp-I"/>
</dbReference>
<dbReference type="EMBL" id="OU466863">
    <property type="protein sequence ID" value="CAH2079333.1"/>
    <property type="molecule type" value="Genomic_DNA"/>
</dbReference>
<dbReference type="InterPro" id="IPR001128">
    <property type="entry name" value="Cyt_P450"/>
</dbReference>
<keyword evidence="10 11" id="KW-0472">Membrane</keyword>
<keyword evidence="6" id="KW-0479">Metal-binding</keyword>
<evidence type="ECO:0000256" key="11">
    <source>
        <dbReference type="SAM" id="Phobius"/>
    </source>
</evidence>
<evidence type="ECO:0000256" key="10">
    <source>
        <dbReference type="ARBA" id="ARBA00023136"/>
    </source>
</evidence>
<dbReference type="GO" id="GO:0016709">
    <property type="term" value="F:oxidoreductase activity, acting on paired donors, with incorporation or reduction of molecular oxygen, NAD(P)H as one donor, and incorporation of one atom of oxygen"/>
    <property type="evidence" value="ECO:0007669"/>
    <property type="project" value="TreeGrafter"/>
</dbReference>
<dbReference type="InterPro" id="IPR051103">
    <property type="entry name" value="Plant_metabolite_P450s"/>
</dbReference>
<dbReference type="PANTHER" id="PTHR24298">
    <property type="entry name" value="FLAVONOID 3'-MONOOXYGENASE-RELATED"/>
    <property type="match status" value="1"/>
</dbReference>
<comment type="similarity">
    <text evidence="3">Belongs to the cytochrome P450 family.</text>
</comment>
<keyword evidence="5 11" id="KW-0812">Transmembrane</keyword>
<evidence type="ECO:0000256" key="9">
    <source>
        <dbReference type="ARBA" id="ARBA00023033"/>
    </source>
</evidence>
<reference evidence="12 13" key="1">
    <citation type="submission" date="2022-03" db="EMBL/GenBank/DDBJ databases">
        <authorList>
            <person name="Nunn A."/>
            <person name="Chopra R."/>
            <person name="Nunn A."/>
            <person name="Contreras Garrido A."/>
        </authorList>
    </citation>
    <scope>NUCLEOTIDE SEQUENCE [LARGE SCALE GENOMIC DNA]</scope>
</reference>
<evidence type="ECO:0000256" key="8">
    <source>
        <dbReference type="ARBA" id="ARBA00023002"/>
    </source>
</evidence>
<dbReference type="Proteomes" id="UP000836841">
    <property type="component" value="Chromosome 7"/>
</dbReference>
<keyword evidence="13" id="KW-1185">Reference proteome</keyword>
<keyword evidence="4" id="KW-0408">Iron</keyword>
<dbReference type="GO" id="GO:0005506">
    <property type="term" value="F:iron ion binding"/>
    <property type="evidence" value="ECO:0007669"/>
    <property type="project" value="InterPro"/>
</dbReference>
<evidence type="ECO:0000256" key="7">
    <source>
        <dbReference type="ARBA" id="ARBA00022989"/>
    </source>
</evidence>
<dbReference type="SUPFAM" id="SSF48264">
    <property type="entry name" value="Cytochrome P450"/>
    <property type="match status" value="1"/>
</dbReference>
<keyword evidence="7 11" id="KW-1133">Transmembrane helix</keyword>
<dbReference type="GO" id="GO:0020037">
    <property type="term" value="F:heme binding"/>
    <property type="evidence" value="ECO:0007669"/>
    <property type="project" value="InterPro"/>
</dbReference>
<keyword evidence="9" id="KW-0503">Monooxygenase</keyword>
<evidence type="ECO:0000256" key="5">
    <source>
        <dbReference type="ARBA" id="ARBA00022692"/>
    </source>
</evidence>
<proteinExistence type="inferred from homology"/>
<comment type="subcellular location">
    <subcellularLocation>
        <location evidence="2">Membrane</location>
        <topology evidence="2">Single-pass membrane protein</topology>
    </subcellularLocation>
</comment>
<keyword evidence="8" id="KW-0560">Oxidoreductase</keyword>
<dbReference type="Gene3D" id="1.10.630.10">
    <property type="entry name" value="Cytochrome P450"/>
    <property type="match status" value="2"/>
</dbReference>
<dbReference type="GO" id="GO:0016020">
    <property type="term" value="C:membrane"/>
    <property type="evidence" value="ECO:0007669"/>
    <property type="project" value="UniProtKB-SubCell"/>
</dbReference>
<dbReference type="PRINTS" id="PR00463">
    <property type="entry name" value="EP450I"/>
</dbReference>
<dbReference type="AlphaFoldDB" id="A0AAU9T8A8"/>
<evidence type="ECO:0000256" key="1">
    <source>
        <dbReference type="ARBA" id="ARBA00001971"/>
    </source>
</evidence>
<dbReference type="PANTHER" id="PTHR24298:SF477">
    <property type="entry name" value="CYTOCHROME P450"/>
    <property type="match status" value="1"/>
</dbReference>
<dbReference type="Pfam" id="PF00067">
    <property type="entry name" value="p450"/>
    <property type="match status" value="2"/>
</dbReference>
<evidence type="ECO:0000256" key="2">
    <source>
        <dbReference type="ARBA" id="ARBA00004167"/>
    </source>
</evidence>
<evidence type="ECO:0000256" key="6">
    <source>
        <dbReference type="ARBA" id="ARBA00022723"/>
    </source>
</evidence>
<evidence type="ECO:0000313" key="13">
    <source>
        <dbReference type="Proteomes" id="UP000836841"/>
    </source>
</evidence>
<accession>A0AAU9T8A8</accession>